<dbReference type="PANTHER" id="PTHR44137:SF32">
    <property type="entry name" value="DNAJ HEAT SHOCK AMINO-TERMINAL DOMAIN PROTEIN"/>
    <property type="match status" value="1"/>
</dbReference>
<reference evidence="2" key="1">
    <citation type="submission" date="2023-05" db="EMBL/GenBank/DDBJ databases">
        <title>Genome and transcriptome analyses reveal genes involved in the formation of fine ridges on petal epidermal cells in Hibiscus trionum.</title>
        <authorList>
            <person name="Koshimizu S."/>
            <person name="Masuda S."/>
            <person name="Ishii T."/>
            <person name="Shirasu K."/>
            <person name="Hoshino A."/>
            <person name="Arita M."/>
        </authorList>
    </citation>
    <scope>NUCLEOTIDE SEQUENCE</scope>
    <source>
        <strain evidence="2">Hamamatsu line</strain>
    </source>
</reference>
<dbReference type="CDD" id="cd06257">
    <property type="entry name" value="DnaJ"/>
    <property type="match status" value="1"/>
</dbReference>
<accession>A0A9W7H5X2</accession>
<dbReference type="SUPFAM" id="SSF46565">
    <property type="entry name" value="Chaperone J-domain"/>
    <property type="match status" value="1"/>
</dbReference>
<dbReference type="AlphaFoldDB" id="A0A9W7H5X2"/>
<dbReference type="OrthoDB" id="10250354at2759"/>
<protein>
    <submittedName>
        <fullName evidence="2">SILENZIO</fullName>
    </submittedName>
</protein>
<dbReference type="PROSITE" id="PS50076">
    <property type="entry name" value="DNAJ_2"/>
    <property type="match status" value="1"/>
</dbReference>
<evidence type="ECO:0000313" key="3">
    <source>
        <dbReference type="Proteomes" id="UP001165190"/>
    </source>
</evidence>
<organism evidence="2 3">
    <name type="scientific">Hibiscus trionum</name>
    <name type="common">Flower of an hour</name>
    <dbReference type="NCBI Taxonomy" id="183268"/>
    <lineage>
        <taxon>Eukaryota</taxon>
        <taxon>Viridiplantae</taxon>
        <taxon>Streptophyta</taxon>
        <taxon>Embryophyta</taxon>
        <taxon>Tracheophyta</taxon>
        <taxon>Spermatophyta</taxon>
        <taxon>Magnoliopsida</taxon>
        <taxon>eudicotyledons</taxon>
        <taxon>Gunneridae</taxon>
        <taxon>Pentapetalae</taxon>
        <taxon>rosids</taxon>
        <taxon>malvids</taxon>
        <taxon>Malvales</taxon>
        <taxon>Malvaceae</taxon>
        <taxon>Malvoideae</taxon>
        <taxon>Hibiscus</taxon>
    </lineage>
</organism>
<comment type="caution">
    <text evidence="2">The sequence shown here is derived from an EMBL/GenBank/DDBJ whole genome shotgun (WGS) entry which is preliminary data.</text>
</comment>
<sequence>MECKRDEAFRAKEIAERKVKEKDYARAKKFALKAQNLFPGLDGIAQMLTTLDVYISAENKVSGEADWYGVRMSPSADDDTVRKQYRKLALMLHPDKNKFVGADGAFKLVSEA</sequence>
<feature type="domain" description="J" evidence="1">
    <location>
        <begin position="63"/>
        <end position="112"/>
    </location>
</feature>
<dbReference type="InterPro" id="IPR001623">
    <property type="entry name" value="DnaJ_domain"/>
</dbReference>
<dbReference type="InterPro" id="IPR036869">
    <property type="entry name" value="J_dom_sf"/>
</dbReference>
<gene>
    <name evidence="2" type="ORF">HRI_000830200</name>
</gene>
<dbReference type="SMART" id="SM00271">
    <property type="entry name" value="DnaJ"/>
    <property type="match status" value="1"/>
</dbReference>
<dbReference type="Proteomes" id="UP001165190">
    <property type="component" value="Unassembled WGS sequence"/>
</dbReference>
<keyword evidence="3" id="KW-1185">Reference proteome</keyword>
<evidence type="ECO:0000313" key="2">
    <source>
        <dbReference type="EMBL" id="GMI71609.1"/>
    </source>
</evidence>
<dbReference type="PANTHER" id="PTHR44137">
    <property type="entry name" value="BNAC03G44070D PROTEIN"/>
    <property type="match status" value="1"/>
</dbReference>
<proteinExistence type="predicted"/>
<dbReference type="PRINTS" id="PR00625">
    <property type="entry name" value="JDOMAIN"/>
</dbReference>
<dbReference type="Pfam" id="PF00226">
    <property type="entry name" value="DnaJ"/>
    <property type="match status" value="1"/>
</dbReference>
<dbReference type="EMBL" id="BSYR01000010">
    <property type="protein sequence ID" value="GMI71609.1"/>
    <property type="molecule type" value="Genomic_DNA"/>
</dbReference>
<dbReference type="Gene3D" id="1.10.287.110">
    <property type="entry name" value="DnaJ domain"/>
    <property type="match status" value="1"/>
</dbReference>
<evidence type="ECO:0000259" key="1">
    <source>
        <dbReference type="PROSITE" id="PS50076"/>
    </source>
</evidence>
<name>A0A9W7H5X2_HIBTR</name>